<proteinExistence type="predicted"/>
<accession>E4QBF3</accession>
<dbReference type="KEGG" id="chd:Calhy_0307"/>
<dbReference type="EMBL" id="CP002219">
    <property type="protein sequence ID" value="ADQ06055.1"/>
    <property type="molecule type" value="Genomic_DNA"/>
</dbReference>
<reference key="1">
    <citation type="submission" date="2010-09" db="EMBL/GenBank/DDBJ databases">
        <title>Complete sequence of Caldicellulosiruptor hydrothermalis 108.</title>
        <authorList>
            <consortium name="US DOE Joint Genome Institute"/>
            <person name="Lucas S."/>
            <person name="Copeland A."/>
            <person name="Lapidus A."/>
            <person name="Cheng J.-F."/>
            <person name="Bruce D."/>
            <person name="Goodwin L."/>
            <person name="Pitluck S."/>
            <person name="Davenport K."/>
            <person name="Detter J.C."/>
            <person name="Han C."/>
            <person name="Tapia R."/>
            <person name="Land M."/>
            <person name="Hauser L."/>
            <person name="Chang Y.-J."/>
            <person name="Jeffries C."/>
            <person name="Kyrpides N."/>
            <person name="Ivanova N."/>
            <person name="Mikhailova N."/>
            <person name="Blumer-Schuette S.E."/>
            <person name="Kelly R.M."/>
            <person name="Woyke T."/>
        </authorList>
    </citation>
    <scope>NUCLEOTIDE SEQUENCE</scope>
    <source>
        <strain>108</strain>
    </source>
</reference>
<name>E4QBF3_CALH1</name>
<gene>
    <name evidence="1" type="ordered locus">Calhy_0307</name>
</gene>
<dbReference type="STRING" id="632292.Calhy_0307"/>
<dbReference type="Proteomes" id="UP000006890">
    <property type="component" value="Chromosome"/>
</dbReference>
<protein>
    <submittedName>
        <fullName evidence="1">Uncharacterized protein</fullName>
    </submittedName>
</protein>
<dbReference type="HOGENOM" id="CLU_2536247_0_0_9"/>
<reference evidence="1 2" key="2">
    <citation type="journal article" date="2011" name="J. Bacteriol.">
        <title>Complete genome sequences for the anaerobic, extremely thermophilic plant biomass-degrading bacteria Caldicellulosiruptor hydrothermalis, Caldicellulosiruptor kristjanssonii, Caldicellulosiruptor kronotskyensis, Caldicellulosiruptor owensenis, and Caldicellulosiruptor lactoaceticus.</title>
        <authorList>
            <person name="Blumer-Schuette S.E."/>
            <person name="Ozdemir I."/>
            <person name="Mistry D."/>
            <person name="Lucas S."/>
            <person name="Lapidus A."/>
            <person name="Cheng J.F."/>
            <person name="Goodwin L.A."/>
            <person name="Pitluck S."/>
            <person name="Land M.L."/>
            <person name="Hauser L.J."/>
            <person name="Woyke T."/>
            <person name="Mikhailova N."/>
            <person name="Pati A."/>
            <person name="Kyrpides N.C."/>
            <person name="Ivanova N."/>
            <person name="Detter J.C."/>
            <person name="Walston-Davenport K."/>
            <person name="Han S."/>
            <person name="Adams M.W."/>
            <person name="Kelly R.M."/>
        </authorList>
    </citation>
    <scope>NUCLEOTIDE SEQUENCE [LARGE SCALE GENOMIC DNA]</scope>
    <source>
        <strain evidence="2">DSM 18901 / VKM B-2411 / 108</strain>
    </source>
</reference>
<organism evidence="1 2">
    <name type="scientific">Caldicellulosiruptor hydrothermalis (strain DSM 18901 / VKM B-2411 / 108)</name>
    <dbReference type="NCBI Taxonomy" id="632292"/>
    <lineage>
        <taxon>Bacteria</taxon>
        <taxon>Bacillati</taxon>
        <taxon>Bacillota</taxon>
        <taxon>Bacillota incertae sedis</taxon>
        <taxon>Caldicellulosiruptorales</taxon>
        <taxon>Caldicellulosiruptoraceae</taxon>
        <taxon>Caldicellulosiruptor</taxon>
    </lineage>
</organism>
<evidence type="ECO:0000313" key="2">
    <source>
        <dbReference type="Proteomes" id="UP000006890"/>
    </source>
</evidence>
<sequence length="83" mass="9626">MIQITRHAIKRYKERIMPCSDLEAELNILKAAVHGILLSRRGKYKAVQYGPAVLIIYENGGIATVKTIEHVKFSGWWKKEKMW</sequence>
<dbReference type="AlphaFoldDB" id="E4QBF3"/>
<evidence type="ECO:0000313" key="1">
    <source>
        <dbReference type="EMBL" id="ADQ06055.1"/>
    </source>
</evidence>
<dbReference type="OrthoDB" id="1716879at2"/>
<keyword evidence="2" id="KW-1185">Reference proteome</keyword>